<evidence type="ECO:0000256" key="1">
    <source>
        <dbReference type="SAM" id="Coils"/>
    </source>
</evidence>
<feature type="coiled-coil region" evidence="1">
    <location>
        <begin position="437"/>
        <end position="478"/>
    </location>
</feature>
<name>A0A8R2F938_ACYPI</name>
<dbReference type="OrthoDB" id="206339at2759"/>
<evidence type="ECO:0008006" key="5">
    <source>
        <dbReference type="Google" id="ProtNLM"/>
    </source>
</evidence>
<sequence>MDVDKWKNDFLTSHNTGTENADIQNKFYPWFKDKGIINNLRAHIREQMITTLENSSAWNTNKRNVTSPKIQAINLLVADFLMNQENVFTLSVFITEVPLLGNLHEFSSYVNRLGESTRKIPVTKPSFQLNDVQDILEALGIQPNSDITELTCQYYFNEKQVHSLLACLFKSMTTIKNNLSQDNEVKINQNCKETNKSNNIESSTFEHRLNSWLVSVEDILCSFNLNEGQKNTLKKLLKKYHQNINAQEETKYKEHLKKLERQNKEMVEKVADVEQMLAAHFHSRDSKFLFQKEEVEYATQQLRLEQQQLYQLINVIEEKEKFMQEKFNKSEEEHKKKLQDIENQKYELKLKEMDILRHEKMLKRESLNCMNETTIKESSQIKLLQEQNIDLAKQLGEIKSKLDEFEGYKKVEQICSKEIDNNIQIIDSSLVQDRELVKKLQKDNEELREFIKVQRLRIEELSNRASNLAKQIEKTHQVPSTKTDYENRNVKKKLCFVDDSSKKNRFTNQNISSTTTDYSTTVLESDNLTEDDIIQEAESRLKTLEINTAKMEQNLKNFQLNRTRHNIDFKLIRDNKKSYNKIRSNFSDDSDLDALKCSSNKINLKELANKIGYHRSIRRSINHSQSENDTSPEILRNTKFQDYTNSTNISPVKLLSSSIKENYMFKESPVNKVSSRTESPIKKSNYHTELSQNRSDISTQFPKVNKLQIESDATNTLLPDTNNEVQNNDNVDLQLLKQTEVIDSPHKQTPVQRDRSNEGDTLSTSKKLQESDHSISFGSNKTDKSSDFWA</sequence>
<dbReference type="Proteomes" id="UP000007819">
    <property type="component" value="Chromosome A1"/>
</dbReference>
<feature type="compositionally biased region" description="Polar residues" evidence="2">
    <location>
        <begin position="687"/>
        <end position="699"/>
    </location>
</feature>
<organism evidence="3 4">
    <name type="scientific">Acyrthosiphon pisum</name>
    <name type="common">Pea aphid</name>
    <dbReference type="NCBI Taxonomy" id="7029"/>
    <lineage>
        <taxon>Eukaryota</taxon>
        <taxon>Metazoa</taxon>
        <taxon>Ecdysozoa</taxon>
        <taxon>Arthropoda</taxon>
        <taxon>Hexapoda</taxon>
        <taxon>Insecta</taxon>
        <taxon>Pterygota</taxon>
        <taxon>Neoptera</taxon>
        <taxon>Paraneoptera</taxon>
        <taxon>Hemiptera</taxon>
        <taxon>Sternorrhyncha</taxon>
        <taxon>Aphidomorpha</taxon>
        <taxon>Aphidoidea</taxon>
        <taxon>Aphididae</taxon>
        <taxon>Macrosiphini</taxon>
        <taxon>Acyrthosiphon</taxon>
    </lineage>
</organism>
<feature type="coiled-coil region" evidence="1">
    <location>
        <begin position="534"/>
        <end position="561"/>
    </location>
</feature>
<keyword evidence="4" id="KW-1185">Reference proteome</keyword>
<feature type="region of interest" description="Disordered" evidence="2">
    <location>
        <begin position="668"/>
        <end position="699"/>
    </location>
</feature>
<evidence type="ECO:0000313" key="4">
    <source>
        <dbReference type="Proteomes" id="UP000007819"/>
    </source>
</evidence>
<feature type="region of interest" description="Disordered" evidence="2">
    <location>
        <begin position="740"/>
        <end position="790"/>
    </location>
</feature>
<feature type="compositionally biased region" description="Basic and acidic residues" evidence="2">
    <location>
        <begin position="781"/>
        <end position="790"/>
    </location>
</feature>
<gene>
    <name evidence="3" type="primary">100162417</name>
</gene>
<dbReference type="AlphaFoldDB" id="A0A8R2F938"/>
<protein>
    <recommendedName>
        <fullName evidence="5">LisH domain-containing protein</fullName>
    </recommendedName>
</protein>
<reference evidence="3" key="2">
    <citation type="submission" date="2022-06" db="UniProtKB">
        <authorList>
            <consortium name="EnsemblMetazoa"/>
        </authorList>
    </citation>
    <scope>IDENTIFICATION</scope>
</reference>
<evidence type="ECO:0000256" key="2">
    <source>
        <dbReference type="SAM" id="MobiDB-lite"/>
    </source>
</evidence>
<reference evidence="4" key="1">
    <citation type="submission" date="2010-06" db="EMBL/GenBank/DDBJ databases">
        <authorList>
            <person name="Jiang H."/>
            <person name="Abraham K."/>
            <person name="Ali S."/>
            <person name="Alsbrooks S.L."/>
            <person name="Anim B.N."/>
            <person name="Anosike U.S."/>
            <person name="Attaway T."/>
            <person name="Bandaranaike D.P."/>
            <person name="Battles P.K."/>
            <person name="Bell S.N."/>
            <person name="Bell A.V."/>
            <person name="Beltran B."/>
            <person name="Bickham C."/>
            <person name="Bustamante Y."/>
            <person name="Caleb T."/>
            <person name="Canada A."/>
            <person name="Cardenas V."/>
            <person name="Carter K."/>
            <person name="Chacko J."/>
            <person name="Chandrabose M.N."/>
            <person name="Chavez D."/>
            <person name="Chavez A."/>
            <person name="Chen L."/>
            <person name="Chu H.-S."/>
            <person name="Claassen K.J."/>
            <person name="Cockrell R."/>
            <person name="Collins M."/>
            <person name="Cooper J.A."/>
            <person name="Cree A."/>
            <person name="Curry S.M."/>
            <person name="Da Y."/>
            <person name="Dao M.D."/>
            <person name="Das B."/>
            <person name="Davila M.-L."/>
            <person name="Davy-Carroll L."/>
            <person name="Denson S."/>
            <person name="Dinh H."/>
            <person name="Ebong V.E."/>
            <person name="Edwards J.R."/>
            <person name="Egan A."/>
            <person name="El-Daye J."/>
            <person name="Escobedo L."/>
            <person name="Fernandez S."/>
            <person name="Fernando P.R."/>
            <person name="Flagg N."/>
            <person name="Forbes L.D."/>
            <person name="Fowler R.G."/>
            <person name="Fu Q."/>
            <person name="Gabisi R.A."/>
            <person name="Ganer J."/>
            <person name="Garbino Pronczuk A."/>
            <person name="Garcia R.M."/>
            <person name="Garner T."/>
            <person name="Garrett T.E."/>
            <person name="Gonzalez D.A."/>
            <person name="Hamid H."/>
            <person name="Hawkins E.S."/>
            <person name="Hirani K."/>
            <person name="Hogues M.E."/>
            <person name="Hollins B."/>
            <person name="Hsiao C.-H."/>
            <person name="Jabil R."/>
            <person name="James M.L."/>
            <person name="Jhangiani S.N."/>
            <person name="Johnson B."/>
            <person name="Johnson Q."/>
            <person name="Joshi V."/>
            <person name="Kalu J.B."/>
            <person name="Kam C."/>
            <person name="Kashfia A."/>
            <person name="Keebler J."/>
            <person name="Kisamo H."/>
            <person name="Kovar C.L."/>
            <person name="Lago L.A."/>
            <person name="Lai C.-Y."/>
            <person name="Laidlaw J."/>
            <person name="Lara F."/>
            <person name="Le T.-K."/>
            <person name="Lee S.L."/>
            <person name="Legall F.H."/>
            <person name="Lemon S.J."/>
            <person name="Lewis L.R."/>
            <person name="Li B."/>
            <person name="Liu Y."/>
            <person name="Liu Y.-S."/>
            <person name="Lopez J."/>
            <person name="Lozado R.J."/>
            <person name="Lu J."/>
            <person name="Madu R.C."/>
            <person name="Maheshwari M."/>
            <person name="Maheshwari R."/>
            <person name="Malloy K."/>
            <person name="Martinez E."/>
            <person name="Mathew T."/>
            <person name="Mercado I.C."/>
            <person name="Mercado C."/>
            <person name="Meyer B."/>
            <person name="Montgomery K."/>
            <person name="Morgan M.B."/>
            <person name="Munidasa M."/>
            <person name="Nazareth L.V."/>
            <person name="Nelson J."/>
            <person name="Ng B.M."/>
            <person name="Nguyen N.B."/>
            <person name="Nguyen P.Q."/>
            <person name="Nguyen T."/>
            <person name="Obregon M."/>
            <person name="Okwuonu G.O."/>
            <person name="Onwere C.G."/>
            <person name="Orozco G."/>
            <person name="Parra A."/>
            <person name="Patel S."/>
            <person name="Patil S."/>
            <person name="Perez A."/>
            <person name="Perez Y."/>
            <person name="Pham C."/>
            <person name="Primus E.L."/>
            <person name="Pu L.-L."/>
            <person name="Puazo M."/>
            <person name="Qin X."/>
            <person name="Quiroz J.B."/>
            <person name="Reese J."/>
            <person name="Richards S."/>
            <person name="Rives C.M."/>
            <person name="Robberts R."/>
            <person name="Ruiz S.J."/>
            <person name="Ruiz M.J."/>
            <person name="Santibanez J."/>
            <person name="Schneider B.W."/>
            <person name="Sisson I."/>
            <person name="Smith M."/>
            <person name="Sodergren E."/>
            <person name="Song X.-Z."/>
            <person name="Song B.B."/>
            <person name="Summersgill H."/>
            <person name="Thelus R."/>
            <person name="Thornton R.D."/>
            <person name="Trejos Z.Y."/>
            <person name="Usmani K."/>
            <person name="Vattathil S."/>
            <person name="Villasana D."/>
            <person name="Walker D.L."/>
            <person name="Wang S."/>
            <person name="Wang K."/>
            <person name="White C.S."/>
            <person name="Williams A.C."/>
            <person name="Williamson J."/>
            <person name="Wilson K."/>
            <person name="Woghiren I.O."/>
            <person name="Woodworth J.R."/>
            <person name="Worley K.C."/>
            <person name="Wright R.A."/>
            <person name="Wu W."/>
            <person name="Young L."/>
            <person name="Zhang L."/>
            <person name="Zhang J."/>
            <person name="Zhu Y."/>
            <person name="Muzny D.M."/>
            <person name="Weinstock G."/>
            <person name="Gibbs R.A."/>
        </authorList>
    </citation>
    <scope>NUCLEOTIDE SEQUENCE [LARGE SCALE GENOMIC DNA]</scope>
    <source>
        <strain evidence="4">LSR1</strain>
    </source>
</reference>
<keyword evidence="1" id="KW-0175">Coiled coil</keyword>
<feature type="coiled-coil region" evidence="1">
    <location>
        <begin position="230"/>
        <end position="276"/>
    </location>
</feature>
<accession>A0A8R2F938</accession>
<feature type="coiled-coil region" evidence="1">
    <location>
        <begin position="313"/>
        <end position="351"/>
    </location>
</feature>
<dbReference type="EnsemblMetazoa" id="XM_008185338.3">
    <property type="protein sequence ID" value="XP_008183560.1"/>
    <property type="gene ID" value="LOC100162417"/>
</dbReference>
<evidence type="ECO:0000313" key="3">
    <source>
        <dbReference type="EnsemblMetazoa" id="XP_008183560.1"/>
    </source>
</evidence>
<proteinExistence type="predicted"/>